<protein>
    <submittedName>
        <fullName evidence="2">Uncharacterized protein</fullName>
    </submittedName>
</protein>
<name>A0A5C6B484_9BACT</name>
<proteinExistence type="predicted"/>
<dbReference type="AlphaFoldDB" id="A0A5C6B484"/>
<feature type="compositionally biased region" description="Polar residues" evidence="1">
    <location>
        <begin position="1"/>
        <end position="12"/>
    </location>
</feature>
<dbReference type="Proteomes" id="UP000319908">
    <property type="component" value="Unassembled WGS sequence"/>
</dbReference>
<reference evidence="2 3" key="1">
    <citation type="journal article" date="2020" name="Antonie Van Leeuwenhoek">
        <title>Rhodopirellula heiligendammensis sp. nov., Rhodopirellula pilleata sp. nov., and Rhodopirellula solitaria sp. nov. isolated from natural or artificial marine surfaces in Northern Germany and California, USA, and emended description of the genus Rhodopirellula.</title>
        <authorList>
            <person name="Kallscheuer N."/>
            <person name="Wiegand S."/>
            <person name="Jogler M."/>
            <person name="Boedeker C."/>
            <person name="Peeters S.H."/>
            <person name="Rast P."/>
            <person name="Heuer A."/>
            <person name="Jetten M.S.M."/>
            <person name="Rohde M."/>
            <person name="Jogler C."/>
        </authorList>
    </citation>
    <scope>NUCLEOTIDE SEQUENCE [LARGE SCALE GENOMIC DNA]</scope>
    <source>
        <strain evidence="2 3">Poly21</strain>
    </source>
</reference>
<feature type="region of interest" description="Disordered" evidence="1">
    <location>
        <begin position="1"/>
        <end position="20"/>
    </location>
</feature>
<dbReference type="EMBL" id="SJPU01000012">
    <property type="protein sequence ID" value="TWU06557.1"/>
    <property type="molecule type" value="Genomic_DNA"/>
</dbReference>
<evidence type="ECO:0000256" key="1">
    <source>
        <dbReference type="SAM" id="MobiDB-lite"/>
    </source>
</evidence>
<gene>
    <name evidence="2" type="ORF">Poly21_56240</name>
</gene>
<organism evidence="2 3">
    <name type="scientific">Allorhodopirellula heiligendammensis</name>
    <dbReference type="NCBI Taxonomy" id="2714739"/>
    <lineage>
        <taxon>Bacteria</taxon>
        <taxon>Pseudomonadati</taxon>
        <taxon>Planctomycetota</taxon>
        <taxon>Planctomycetia</taxon>
        <taxon>Pirellulales</taxon>
        <taxon>Pirellulaceae</taxon>
        <taxon>Allorhodopirellula</taxon>
    </lineage>
</organism>
<comment type="caution">
    <text evidence="2">The sequence shown here is derived from an EMBL/GenBank/DDBJ whole genome shotgun (WGS) entry which is preliminary data.</text>
</comment>
<evidence type="ECO:0000313" key="2">
    <source>
        <dbReference type="EMBL" id="TWU06557.1"/>
    </source>
</evidence>
<sequence>MPNFNGSTSTGFCQRPAKPSPIDLILSQPSRIGTMPIDEGFFVDTFQLRNHAHVSS</sequence>
<accession>A0A5C6B484</accession>
<evidence type="ECO:0000313" key="3">
    <source>
        <dbReference type="Proteomes" id="UP000319908"/>
    </source>
</evidence>
<keyword evidence="3" id="KW-1185">Reference proteome</keyword>